<name>A0A086K7H3_TOXGO</name>
<feature type="compositionally biased region" description="Basic and acidic residues" evidence="1">
    <location>
        <begin position="1534"/>
        <end position="1550"/>
    </location>
</feature>
<feature type="region of interest" description="Disordered" evidence="1">
    <location>
        <begin position="394"/>
        <end position="437"/>
    </location>
</feature>
<feature type="compositionally biased region" description="Low complexity" evidence="1">
    <location>
        <begin position="758"/>
        <end position="801"/>
    </location>
</feature>
<feature type="compositionally biased region" description="Polar residues" evidence="1">
    <location>
        <begin position="153"/>
        <end position="165"/>
    </location>
</feature>
<feature type="compositionally biased region" description="Basic and acidic residues" evidence="1">
    <location>
        <begin position="593"/>
        <end position="602"/>
    </location>
</feature>
<protein>
    <submittedName>
        <fullName evidence="3">Putative transmembrane protein</fullName>
    </submittedName>
</protein>
<evidence type="ECO:0000256" key="2">
    <source>
        <dbReference type="SAM" id="Phobius"/>
    </source>
</evidence>
<evidence type="ECO:0000313" key="4">
    <source>
        <dbReference type="Proteomes" id="UP000028837"/>
    </source>
</evidence>
<feature type="transmembrane region" description="Helical" evidence="2">
    <location>
        <begin position="35"/>
        <end position="56"/>
    </location>
</feature>
<keyword evidence="2" id="KW-1133">Transmembrane helix</keyword>
<comment type="caution">
    <text evidence="3">The sequence shown here is derived from an EMBL/GenBank/DDBJ whole genome shotgun (WGS) entry which is preliminary data.</text>
</comment>
<proteinExistence type="predicted"/>
<feature type="region of interest" description="Disordered" evidence="1">
    <location>
        <begin position="1256"/>
        <end position="1310"/>
    </location>
</feature>
<reference evidence="3 4" key="1">
    <citation type="submission" date="2014-02" db="EMBL/GenBank/DDBJ databases">
        <authorList>
            <person name="Sibley D."/>
            <person name="Venepally P."/>
            <person name="Karamycheva S."/>
            <person name="Hadjithomas M."/>
            <person name="Khan A."/>
            <person name="Brunk B."/>
            <person name="Roos D."/>
            <person name="Caler E."/>
            <person name="Lorenzi H."/>
        </authorList>
    </citation>
    <scope>NUCLEOTIDE SEQUENCE [LARGE SCALE GENOMIC DNA]</scope>
    <source>
        <strain evidence="3 4">GAB2-2007-GAL-DOM2</strain>
    </source>
</reference>
<feature type="compositionally biased region" description="Low complexity" evidence="1">
    <location>
        <begin position="827"/>
        <end position="836"/>
    </location>
</feature>
<dbReference type="OrthoDB" id="333810at2759"/>
<sequence length="1605" mass="170128">MPLLSVSLLCVSLSACWLAGLVSPSVRMPRVSRRLVILLALAISCMSLFVDLPSLFSLSLASTASFRRDTPPPLTFSPPTALASSLSSPHHSPLPSASLFSPSPCSPPACSPSPWSSSPPSSRAFACPRGSSLLGVEPSFVSPVDLERSEKISLSLSRTRPSQLSARPAQSPERSSRRDTMESLHKAPLSKVFRLAHARLSSGSRASPLSPFASSSSSPQAICGILPCCRKSKSLRGAFFSSSSRRASPRLCRSALSGPFCESPVGSPTPSSILSRSAASRVSFSLSNVSLFSAFSSPLPPCSHARFPSAAAGTVSSCVLSFCVSRTPSGSRSSLPSCFSYVVHSVLSDAPSLSRQTRCLSFCSWTPPLSPLSSSFASPSPRFSASSPSGWLFSRSRTESTSAGPELPSQAELSRGTSGVSGPQSRAATVKTSERSGAWSSSWRTSANFAQVGLWRGSSYSPSSAASSPSSSSSSAASRNSVPRLEKPGREAGGEGLSRSQVGLVGSLSKWGGRRTAAAREETAVSSSRDRLEAGEETTEAPKARGERTRLSALRVRSGSTAEAEARPLRVRWASDKLHAKTGPRETSSSARLPKEPERQDAEAETGDTEPQVDRAQKTAPPPGYGRACVSWRRSTEGRDSSSRFSPLDGTAAREERRLGKSGTALRASTRAGEKATGNWGDRRETGENAAKGGKSGEVTSAWSSWKKASPGRRVAGETGTAQRLTSSSAVLSSSLRAQRNAGGEAAPQERRTKTPVSLSSRFQSSSRFQPASSSHIQSPSSRSQSVSPSPSSPSSPSSRRPWVKWTPPAGEAAQSRKGVGSGEARAASMSSSPASLLFSLEKREEEESRMAALRAALSAEEVAALQKEVAEKVAALPAEFLQACRHDEKVQAFAQQPDENAAGRAEDRSPEKKQSETAAKKLTAASSSPLTFSPVQSWPCVVPANGSVVSTLLTLANYRLTDCERLRAMQPPASSFSSPFAFSSSHSASPSSVAFSPAPFPAVTPSLLLSPEGKTADALFHGHKQYARAAQILQEAPLAVRSLPEALVLFRLRGLAFKGAEKRVKMEPNSETGTPAPVLASSTLQAVAEALETGTCAEIRERKQQKRVEAIASLMQVDGVGRKTAEIVVDRCGILSPEELRLNLAVAIREEEAKARGGDGDGGDSSHGEKVAGKRGKRRKKAETEEREESAGDAGTASILLSLFTTPQLRANVLHGAALTAPMHPSEFLVWQKKLVAAIGDSTFDCLTFSLTSTDSSASPFSPSALSPSSLSPSTSSPASASGATSEGTGHSLDAREGEREDELSTEGMVTPVVAVGGGLFSRSGSASGLRSATRAREIDVLLSMLPEPLPVPPASLLSRAGEGDGRRQRQASQQKTGQSGESEAVFAALDWTEARRKDLLNGVKQRKNELLTRFLDVLQRHNLVEHLLEEKLSHTAFPSARLIVRLPWNAVAKRQLRVRVVSPDLLPFASLESRCSATSFKEIQEHVRKHFDCQLTPERLIFSSSSQPNLRFSDVSLPDAGGCGSAEGGSGVKEHLEREGSGTQSEARREKLKGLVEKWIFTEDQLIQALELPVPLSLGQRLVSLSFRGYISASGPQRQSASR</sequence>
<feature type="compositionally biased region" description="Basic and acidic residues" evidence="1">
    <location>
        <begin position="174"/>
        <end position="184"/>
    </location>
</feature>
<dbReference type="EMBL" id="AHZU02000780">
    <property type="protein sequence ID" value="KFG40341.1"/>
    <property type="molecule type" value="Genomic_DNA"/>
</dbReference>
<feature type="compositionally biased region" description="Basic and acidic residues" evidence="1">
    <location>
        <begin position="1154"/>
        <end position="1173"/>
    </location>
</feature>
<accession>A0A086K7H3</accession>
<feature type="region of interest" description="Disordered" evidence="1">
    <location>
        <begin position="153"/>
        <end position="184"/>
    </location>
</feature>
<feature type="compositionally biased region" description="Gly residues" evidence="1">
    <location>
        <begin position="1524"/>
        <end position="1533"/>
    </location>
</feature>
<feature type="transmembrane region" description="Helical" evidence="2">
    <location>
        <begin position="6"/>
        <end position="23"/>
    </location>
</feature>
<feature type="region of interest" description="Disordered" evidence="1">
    <location>
        <begin position="1154"/>
        <end position="1194"/>
    </location>
</feature>
<feature type="region of interest" description="Disordered" evidence="1">
    <location>
        <begin position="1353"/>
        <end position="1385"/>
    </location>
</feature>
<feature type="compositionally biased region" description="Basic and acidic residues" evidence="1">
    <location>
        <begin position="518"/>
        <end position="550"/>
    </location>
</feature>
<dbReference type="VEuPathDB" id="ToxoDB:TGDOM2_213310"/>
<feature type="compositionally biased region" description="Low complexity" evidence="1">
    <location>
        <begin position="460"/>
        <end position="478"/>
    </location>
</feature>
<feature type="compositionally biased region" description="Basic and acidic residues" evidence="1">
    <location>
        <begin position="564"/>
        <end position="579"/>
    </location>
</feature>
<evidence type="ECO:0000256" key="1">
    <source>
        <dbReference type="SAM" id="MobiDB-lite"/>
    </source>
</evidence>
<organism evidence="3 4">
    <name type="scientific">Toxoplasma gondii GAB2-2007-GAL-DOM2</name>
    <dbReference type="NCBI Taxonomy" id="1130820"/>
    <lineage>
        <taxon>Eukaryota</taxon>
        <taxon>Sar</taxon>
        <taxon>Alveolata</taxon>
        <taxon>Apicomplexa</taxon>
        <taxon>Conoidasida</taxon>
        <taxon>Coccidia</taxon>
        <taxon>Eucoccidiorida</taxon>
        <taxon>Eimeriorina</taxon>
        <taxon>Sarcocystidae</taxon>
        <taxon>Toxoplasma</taxon>
    </lineage>
</organism>
<feature type="compositionally biased region" description="Polar residues" evidence="1">
    <location>
        <begin position="1372"/>
        <end position="1383"/>
    </location>
</feature>
<feature type="compositionally biased region" description="Low complexity" evidence="1">
    <location>
        <begin position="725"/>
        <end position="736"/>
    </location>
</feature>
<feature type="compositionally biased region" description="Basic and acidic residues" evidence="1">
    <location>
        <begin position="905"/>
        <end position="920"/>
    </location>
</feature>
<feature type="compositionally biased region" description="Polar residues" evidence="1">
    <location>
        <begin position="411"/>
        <end position="431"/>
    </location>
</feature>
<dbReference type="Proteomes" id="UP000028837">
    <property type="component" value="Unassembled WGS sequence"/>
</dbReference>
<feature type="region of interest" description="Disordered" evidence="1">
    <location>
        <begin position="897"/>
        <end position="924"/>
    </location>
</feature>
<keyword evidence="2" id="KW-0472">Membrane</keyword>
<feature type="compositionally biased region" description="Low complexity" evidence="1">
    <location>
        <begin position="1256"/>
        <end position="1287"/>
    </location>
</feature>
<evidence type="ECO:0000313" key="3">
    <source>
        <dbReference type="EMBL" id="KFG40341.1"/>
    </source>
</evidence>
<feature type="region of interest" description="Disordered" evidence="1">
    <location>
        <begin position="1524"/>
        <end position="1550"/>
    </location>
</feature>
<keyword evidence="2 3" id="KW-0812">Transmembrane</keyword>
<feature type="region of interest" description="Disordered" evidence="1">
    <location>
        <begin position="460"/>
        <end position="836"/>
    </location>
</feature>
<feature type="compositionally biased region" description="Basic and acidic residues" evidence="1">
    <location>
        <begin position="484"/>
        <end position="493"/>
    </location>
</feature>
<gene>
    <name evidence="3" type="ORF">TGDOM2_213310</name>
</gene>